<evidence type="ECO:0000313" key="12">
    <source>
        <dbReference type="Proteomes" id="UP000001591"/>
    </source>
</evidence>
<feature type="binding site" evidence="9">
    <location>
        <position position="233"/>
    </location>
    <ligand>
        <name>substrate</name>
    </ligand>
</feature>
<dbReference type="GO" id="GO:0050427">
    <property type="term" value="P:3'-phosphoadenosine 5'-phosphosulfate metabolic process"/>
    <property type="evidence" value="ECO:0007669"/>
    <property type="project" value="TreeGrafter"/>
</dbReference>
<keyword evidence="12" id="KW-1185">Reference proteome</keyword>
<dbReference type="InterPro" id="IPR006240">
    <property type="entry name" value="CysQ"/>
</dbReference>
<name>B6INA7_RHOCS</name>
<organism evidence="11 12">
    <name type="scientific">Rhodospirillum centenum (strain ATCC 51521 / SW)</name>
    <dbReference type="NCBI Taxonomy" id="414684"/>
    <lineage>
        <taxon>Bacteria</taxon>
        <taxon>Pseudomonadati</taxon>
        <taxon>Pseudomonadota</taxon>
        <taxon>Alphaproteobacteria</taxon>
        <taxon>Rhodospirillales</taxon>
        <taxon>Rhodospirillaceae</taxon>
        <taxon>Rhodospirillum</taxon>
    </lineage>
</organism>
<evidence type="ECO:0000256" key="1">
    <source>
        <dbReference type="ARBA" id="ARBA00001625"/>
    </source>
</evidence>
<dbReference type="PROSITE" id="PS00630">
    <property type="entry name" value="IMP_2"/>
    <property type="match status" value="1"/>
</dbReference>
<dbReference type="OrthoDB" id="9785695at2"/>
<dbReference type="GO" id="GO:0000287">
    <property type="term" value="F:magnesium ion binding"/>
    <property type="evidence" value="ECO:0007669"/>
    <property type="project" value="UniProtKB-UniRule"/>
</dbReference>
<feature type="binding site" evidence="9">
    <location>
        <position position="87"/>
    </location>
    <ligand>
        <name>Mg(2+)</name>
        <dbReference type="ChEBI" id="CHEBI:18420"/>
        <label>1</label>
    </ligand>
</feature>
<evidence type="ECO:0000256" key="9">
    <source>
        <dbReference type="HAMAP-Rule" id="MF_02095"/>
    </source>
</evidence>
<feature type="binding site" evidence="10">
    <location>
        <position position="233"/>
    </location>
    <ligand>
        <name>Mg(2+)</name>
        <dbReference type="ChEBI" id="CHEBI:18420"/>
        <label>1</label>
        <note>catalytic</note>
    </ligand>
</feature>
<feature type="binding site" evidence="9">
    <location>
        <begin position="108"/>
        <end position="111"/>
    </location>
    <ligand>
        <name>substrate</name>
    </ligand>
</feature>
<dbReference type="PROSITE" id="PS00629">
    <property type="entry name" value="IMP_1"/>
    <property type="match status" value="1"/>
</dbReference>
<dbReference type="AlphaFoldDB" id="B6INA7"/>
<feature type="binding site" evidence="10">
    <location>
        <position position="106"/>
    </location>
    <ligand>
        <name>Mg(2+)</name>
        <dbReference type="ChEBI" id="CHEBI:18420"/>
        <label>1</label>
        <note>catalytic</note>
    </ligand>
</feature>
<dbReference type="GO" id="GO:0046854">
    <property type="term" value="P:phosphatidylinositol phosphate biosynthetic process"/>
    <property type="evidence" value="ECO:0007669"/>
    <property type="project" value="InterPro"/>
</dbReference>
<dbReference type="STRING" id="414684.RC1_1602"/>
<dbReference type="InterPro" id="IPR050725">
    <property type="entry name" value="CysQ/Inositol_MonoPase"/>
</dbReference>
<feature type="binding site" evidence="9">
    <location>
        <position position="109"/>
    </location>
    <ligand>
        <name>Mg(2+)</name>
        <dbReference type="ChEBI" id="CHEBI:18420"/>
        <label>2</label>
    </ligand>
</feature>
<keyword evidence="7 9" id="KW-0460">Magnesium</keyword>
<comment type="function">
    <text evidence="9">Converts adenosine-3',5'-bisphosphate (PAP) to AMP.</text>
</comment>
<feature type="binding site" evidence="9">
    <location>
        <position position="106"/>
    </location>
    <ligand>
        <name>Mg(2+)</name>
        <dbReference type="ChEBI" id="CHEBI:18420"/>
        <label>1</label>
    </ligand>
</feature>
<feature type="binding site" evidence="10">
    <location>
        <position position="108"/>
    </location>
    <ligand>
        <name>Mg(2+)</name>
        <dbReference type="ChEBI" id="CHEBI:18420"/>
        <label>1</label>
        <note>catalytic</note>
    </ligand>
</feature>
<dbReference type="HAMAP" id="MF_02095">
    <property type="entry name" value="CysQ"/>
    <property type="match status" value="1"/>
</dbReference>
<dbReference type="CDD" id="cd01638">
    <property type="entry name" value="CysQ"/>
    <property type="match status" value="1"/>
</dbReference>
<dbReference type="EMBL" id="CP000613">
    <property type="protein sequence ID" value="ACI99004.1"/>
    <property type="molecule type" value="Genomic_DNA"/>
</dbReference>
<dbReference type="PANTHER" id="PTHR43028">
    <property type="entry name" value="3'(2'),5'-BISPHOSPHATE NUCLEOTIDASE 1"/>
    <property type="match status" value="1"/>
</dbReference>
<dbReference type="NCBIfam" id="TIGR01331">
    <property type="entry name" value="bisphos_cysQ"/>
    <property type="match status" value="1"/>
</dbReference>
<comment type="catalytic activity">
    <reaction evidence="1 9">
        <text>adenosine 3',5'-bisphosphate + H2O = AMP + phosphate</text>
        <dbReference type="Rhea" id="RHEA:10040"/>
        <dbReference type="ChEBI" id="CHEBI:15377"/>
        <dbReference type="ChEBI" id="CHEBI:43474"/>
        <dbReference type="ChEBI" id="CHEBI:58343"/>
        <dbReference type="ChEBI" id="CHEBI:456215"/>
        <dbReference type="EC" id="3.1.3.7"/>
    </reaction>
</comment>
<dbReference type="RefSeq" id="WP_012566789.1">
    <property type="nucleotide sequence ID" value="NC_011420.2"/>
</dbReference>
<reference evidence="11 12" key="1">
    <citation type="journal article" date="2010" name="BMC Genomics">
        <title>Metabolic flexibility revealed in the genome of the cyst-forming alpha-1 proteobacterium Rhodospirillum centenum.</title>
        <authorList>
            <person name="Lu Y.K."/>
            <person name="Marden J."/>
            <person name="Han M."/>
            <person name="Swingley W.D."/>
            <person name="Mastrian S.D."/>
            <person name="Chowdhury S.R."/>
            <person name="Hao J."/>
            <person name="Helmy T."/>
            <person name="Kim S."/>
            <person name="Kurdoglu A.A."/>
            <person name="Matthies H.J."/>
            <person name="Rollo D."/>
            <person name="Stothard P."/>
            <person name="Blankenship R.E."/>
            <person name="Bauer C.E."/>
            <person name="Touchman J.W."/>
        </authorList>
    </citation>
    <scope>NUCLEOTIDE SEQUENCE [LARGE SCALE GENOMIC DNA]</scope>
    <source>
        <strain evidence="12">ATCC 51521 / SW</strain>
    </source>
</reference>
<dbReference type="GO" id="GO:0000103">
    <property type="term" value="P:sulfate assimilation"/>
    <property type="evidence" value="ECO:0007669"/>
    <property type="project" value="TreeGrafter"/>
</dbReference>
<dbReference type="InterPro" id="IPR020583">
    <property type="entry name" value="Inositol_monoP_metal-BS"/>
</dbReference>
<dbReference type="GO" id="GO:0005886">
    <property type="term" value="C:plasma membrane"/>
    <property type="evidence" value="ECO:0007669"/>
    <property type="project" value="UniProtKB-SubCell"/>
</dbReference>
<evidence type="ECO:0000256" key="2">
    <source>
        <dbReference type="ARBA" id="ARBA00005289"/>
    </source>
</evidence>
<feature type="binding site" evidence="9">
    <location>
        <position position="106"/>
    </location>
    <ligand>
        <name>Mg(2+)</name>
        <dbReference type="ChEBI" id="CHEBI:18420"/>
        <label>2</label>
    </ligand>
</feature>
<dbReference type="eggNOG" id="COG1218">
    <property type="taxonomic scope" value="Bacteria"/>
</dbReference>
<accession>B6INA7</accession>
<dbReference type="Proteomes" id="UP000001591">
    <property type="component" value="Chromosome"/>
</dbReference>
<dbReference type="SUPFAM" id="SSF56655">
    <property type="entry name" value="Carbohydrate phosphatase"/>
    <property type="match status" value="1"/>
</dbReference>
<keyword evidence="4 9" id="KW-0997">Cell inner membrane</keyword>
<dbReference type="HOGENOM" id="CLU_044118_3_0_5"/>
<feature type="binding site" evidence="9">
    <location>
        <position position="108"/>
    </location>
    <ligand>
        <name>Mg(2+)</name>
        <dbReference type="ChEBI" id="CHEBI:18420"/>
        <label>1</label>
    </ligand>
</feature>
<dbReference type="PRINTS" id="PR00377">
    <property type="entry name" value="IMPHPHTASES"/>
</dbReference>
<feature type="binding site" evidence="9">
    <location>
        <position position="87"/>
    </location>
    <ligand>
        <name>substrate</name>
    </ligand>
</feature>
<evidence type="ECO:0000256" key="10">
    <source>
        <dbReference type="PIRSR" id="PIRSR600760-2"/>
    </source>
</evidence>
<dbReference type="PANTHER" id="PTHR43028:SF5">
    <property type="entry name" value="3'(2'),5'-BISPHOSPHATE NUCLEOTIDASE 1"/>
    <property type="match status" value="1"/>
</dbReference>
<dbReference type="InterPro" id="IPR020550">
    <property type="entry name" value="Inositol_monophosphatase_CS"/>
</dbReference>
<dbReference type="Pfam" id="PF00459">
    <property type="entry name" value="Inositol_P"/>
    <property type="match status" value="1"/>
</dbReference>
<evidence type="ECO:0000256" key="4">
    <source>
        <dbReference type="ARBA" id="ARBA00022519"/>
    </source>
</evidence>
<feature type="binding site" evidence="10">
    <location>
        <position position="109"/>
    </location>
    <ligand>
        <name>Mg(2+)</name>
        <dbReference type="ChEBI" id="CHEBI:18420"/>
        <label>1</label>
        <note>catalytic</note>
    </ligand>
</feature>
<evidence type="ECO:0000256" key="7">
    <source>
        <dbReference type="ARBA" id="ARBA00022842"/>
    </source>
</evidence>
<keyword evidence="8 9" id="KW-0472">Membrane</keyword>
<evidence type="ECO:0000256" key="6">
    <source>
        <dbReference type="ARBA" id="ARBA00022801"/>
    </source>
</evidence>
<feature type="binding site" evidence="9">
    <location>
        <position position="233"/>
    </location>
    <ligand>
        <name>Mg(2+)</name>
        <dbReference type="ChEBI" id="CHEBI:18420"/>
        <label>2</label>
    </ligand>
</feature>
<evidence type="ECO:0000313" key="11">
    <source>
        <dbReference type="EMBL" id="ACI99004.1"/>
    </source>
</evidence>
<dbReference type="Gene3D" id="3.40.190.80">
    <property type="match status" value="1"/>
</dbReference>
<dbReference type="Gene3D" id="3.30.540.10">
    <property type="entry name" value="Fructose-1,6-Bisphosphatase, subunit A, domain 1"/>
    <property type="match status" value="1"/>
</dbReference>
<dbReference type="KEGG" id="rce:RC1_1602"/>
<evidence type="ECO:0000256" key="3">
    <source>
        <dbReference type="ARBA" id="ARBA00022475"/>
    </source>
</evidence>
<comment type="subcellular location">
    <subcellularLocation>
        <location evidence="9">Cell inner membrane</location>
        <topology evidence="9">Peripheral membrane protein</topology>
        <orientation evidence="9">Cytoplasmic side</orientation>
    </subcellularLocation>
</comment>
<evidence type="ECO:0000256" key="8">
    <source>
        <dbReference type="ARBA" id="ARBA00023136"/>
    </source>
</evidence>
<dbReference type="GO" id="GO:0008441">
    <property type="term" value="F:3'(2'),5'-bisphosphate nucleotidase activity"/>
    <property type="evidence" value="ECO:0007669"/>
    <property type="project" value="UniProtKB-UniRule"/>
</dbReference>
<protein>
    <recommendedName>
        <fullName evidence="9">3'(2'),5'-bisphosphate nucleotidase CysQ</fullName>
        <ecNumber evidence="9">3.1.3.7</ecNumber>
    </recommendedName>
    <alternativeName>
        <fullName evidence="9">3'(2'),5-bisphosphonucleoside 3'(2')-phosphohydrolase</fullName>
    </alternativeName>
    <alternativeName>
        <fullName evidence="9">3'-phosphoadenosine 5'-phosphate phosphatase</fullName>
        <shortName evidence="9">PAP phosphatase</shortName>
    </alternativeName>
</protein>
<feature type="binding site" evidence="10">
    <location>
        <position position="87"/>
    </location>
    <ligand>
        <name>Mg(2+)</name>
        <dbReference type="ChEBI" id="CHEBI:18420"/>
        <label>1</label>
        <note>catalytic</note>
    </ligand>
</feature>
<keyword evidence="3 9" id="KW-1003">Cell membrane</keyword>
<keyword evidence="6 9" id="KW-0378">Hydrolase</keyword>
<keyword evidence="5 9" id="KW-0479">Metal-binding</keyword>
<comment type="similarity">
    <text evidence="2 9">Belongs to the inositol monophosphatase superfamily. CysQ family.</text>
</comment>
<comment type="cofactor">
    <cofactor evidence="9 10">
        <name>Mg(2+)</name>
        <dbReference type="ChEBI" id="CHEBI:18420"/>
    </cofactor>
</comment>
<proteinExistence type="inferred from homology"/>
<dbReference type="EC" id="3.1.3.7" evidence="9"/>
<dbReference type="InterPro" id="IPR000760">
    <property type="entry name" value="Inositol_monophosphatase-like"/>
</dbReference>
<sequence>MTTDVPPPARLLGAVRAIAEKAGRAILEVYRRRTGTEAGGGTGDAGAWATATWKADGSPVTAADKAAEAAILPALRQLTPGIPVVSEEAFAAGDIPAVADSFWLVDPLDGTKEFLRGNGEFTVNIALIRDSTPVLGVVHVPVGGATYAAAGPGTAVLGLPGQPDAAIAVRPPPAEGLTVLHSRSHADLEALARCLERHAVREKLVLGSSLKFCRIAEGVADLYPRLGGTMEWDTAAGHAVLAAAGGRVEMPDGKPLTYGKAGFANPHFLARGG</sequence>
<evidence type="ECO:0000256" key="5">
    <source>
        <dbReference type="ARBA" id="ARBA00022723"/>
    </source>
</evidence>
<gene>
    <name evidence="9 11" type="primary">cysQ</name>
    <name evidence="11" type="ordered locus">RC1_1602</name>
</gene>